<feature type="compositionally biased region" description="Low complexity" evidence="1">
    <location>
        <begin position="244"/>
        <end position="265"/>
    </location>
</feature>
<feature type="region of interest" description="Disordered" evidence="1">
    <location>
        <begin position="41"/>
        <end position="125"/>
    </location>
</feature>
<organism evidence="3 4">
    <name type="scientific">Cutibacterium avidum ATCC 25577</name>
    <dbReference type="NCBI Taxonomy" id="997355"/>
    <lineage>
        <taxon>Bacteria</taxon>
        <taxon>Bacillati</taxon>
        <taxon>Actinomycetota</taxon>
        <taxon>Actinomycetes</taxon>
        <taxon>Propionibacteriales</taxon>
        <taxon>Propionibacteriaceae</taxon>
        <taxon>Cutibacterium</taxon>
    </lineage>
</organism>
<evidence type="ECO:0000313" key="4">
    <source>
        <dbReference type="Proteomes" id="UP000005332"/>
    </source>
</evidence>
<proteinExistence type="predicted"/>
<gene>
    <name evidence="3" type="ORF">HMPREF9153_1319</name>
</gene>
<dbReference type="AlphaFoldDB" id="G4CXR2"/>
<feature type="compositionally biased region" description="Low complexity" evidence="1">
    <location>
        <begin position="89"/>
        <end position="112"/>
    </location>
</feature>
<keyword evidence="2" id="KW-1133">Transmembrane helix</keyword>
<evidence type="ECO:0000313" key="3">
    <source>
        <dbReference type="EMBL" id="EGY77776.1"/>
    </source>
</evidence>
<dbReference type="PATRIC" id="fig|997355.3.peg.1298"/>
<evidence type="ECO:0000256" key="1">
    <source>
        <dbReference type="SAM" id="MobiDB-lite"/>
    </source>
</evidence>
<feature type="compositionally biased region" description="Polar residues" evidence="1">
    <location>
        <begin position="207"/>
        <end position="223"/>
    </location>
</feature>
<dbReference type="HOGENOM" id="CLU_983032_0_0_11"/>
<dbReference type="EMBL" id="AGBA01000013">
    <property type="protein sequence ID" value="EGY77776.1"/>
    <property type="molecule type" value="Genomic_DNA"/>
</dbReference>
<accession>G4CXR2</accession>
<feature type="compositionally biased region" description="Polar residues" evidence="1">
    <location>
        <begin position="77"/>
        <end position="88"/>
    </location>
</feature>
<feature type="transmembrane region" description="Helical" evidence="2">
    <location>
        <begin position="171"/>
        <end position="192"/>
    </location>
</feature>
<keyword evidence="4" id="KW-1185">Reference proteome</keyword>
<sequence length="347" mass="36687">MDGDETMFCARCGTQVGAHDAACRQCGLDLHLPGAVRMTDPGSFDETVVQSPVGADEAPTREIPRVQTPPKPRDQQDMTPTQQWQRQDSTPTQQWSTSQPWSGQQQPPQGQGQEAGDSQLPDDWFRDPEAERTRAMATVRDNPVFTPPPPPSAPATSHPQPPDDSSRHRNVLIGLVIGLLVLVILGAILLFAGGRKGRSNGEPIPVSTPSASAHAEQSTSQEPPASEEPHEGATSIDATPSFLESSPAPAASSAPSTPESPTSSARRVADKLPDGDTVCSSTVGAVGTTSCPFALEVANVIPDDAQGGYEVNAHSPVTGRNYTMKCRTEETYTTCTGGVAAEVHILR</sequence>
<evidence type="ECO:0008006" key="5">
    <source>
        <dbReference type="Google" id="ProtNLM"/>
    </source>
</evidence>
<dbReference type="Proteomes" id="UP000005332">
    <property type="component" value="Unassembled WGS sequence"/>
</dbReference>
<keyword evidence="2" id="KW-0472">Membrane</keyword>
<reference evidence="3 4" key="1">
    <citation type="submission" date="2011-06" db="EMBL/GenBank/DDBJ databases">
        <authorList>
            <person name="Muzny D."/>
            <person name="Qin X."/>
            <person name="Deng J."/>
            <person name="Jiang H."/>
            <person name="Liu Y."/>
            <person name="Qu J."/>
            <person name="Song X.-Z."/>
            <person name="Zhang L."/>
            <person name="Thornton R."/>
            <person name="Coyle M."/>
            <person name="Francisco L."/>
            <person name="Jackson L."/>
            <person name="Javaid M."/>
            <person name="Korchina V."/>
            <person name="Kovar C."/>
            <person name="Mata R."/>
            <person name="Mathew T."/>
            <person name="Ngo R."/>
            <person name="Nguyen L."/>
            <person name="Nguyen N."/>
            <person name="Okwuonu G."/>
            <person name="Ongeri F."/>
            <person name="Pham C."/>
            <person name="Simmons D."/>
            <person name="Wilczek-Boney K."/>
            <person name="Hale W."/>
            <person name="Jakkamsetti A."/>
            <person name="Pham P."/>
            <person name="Ruth R."/>
            <person name="San Lucas F."/>
            <person name="Warren J."/>
            <person name="Zhang J."/>
            <person name="Zhao Z."/>
            <person name="Zhou C."/>
            <person name="Zhu D."/>
            <person name="Lee S."/>
            <person name="Bess C."/>
            <person name="Blankenburg K."/>
            <person name="Forbes L."/>
            <person name="Fu Q."/>
            <person name="Gubbala S."/>
            <person name="Hirani K."/>
            <person name="Jayaseelan J.C."/>
            <person name="Lara F."/>
            <person name="Munidasa M."/>
            <person name="Palculict T."/>
            <person name="Patil S."/>
            <person name="Pu L.-L."/>
            <person name="Saada N."/>
            <person name="Tang L."/>
            <person name="Weissenberger G."/>
            <person name="Zhu Y."/>
            <person name="Hemphill L."/>
            <person name="Shang Y."/>
            <person name="Youmans B."/>
            <person name="Ayvaz T."/>
            <person name="Ross M."/>
            <person name="Santibanez J."/>
            <person name="Aqrawi P."/>
            <person name="Gross S."/>
            <person name="Joshi V."/>
            <person name="Fowler G."/>
            <person name="Nazareth L."/>
            <person name="Reid J."/>
            <person name="Worley K."/>
            <person name="Petrosino J."/>
            <person name="Highlander S."/>
            <person name="Gibbs R."/>
        </authorList>
    </citation>
    <scope>NUCLEOTIDE SEQUENCE [LARGE SCALE GENOMIC DNA]</scope>
    <source>
        <strain evidence="3 4">ATCC 25577</strain>
    </source>
</reference>
<name>G4CXR2_9ACTN</name>
<feature type="region of interest" description="Disordered" evidence="1">
    <location>
        <begin position="138"/>
        <end position="166"/>
    </location>
</feature>
<comment type="caution">
    <text evidence="3">The sequence shown here is derived from an EMBL/GenBank/DDBJ whole genome shotgun (WGS) entry which is preliminary data.</text>
</comment>
<feature type="region of interest" description="Disordered" evidence="1">
    <location>
        <begin position="195"/>
        <end position="277"/>
    </location>
</feature>
<evidence type="ECO:0000256" key="2">
    <source>
        <dbReference type="SAM" id="Phobius"/>
    </source>
</evidence>
<keyword evidence="2" id="KW-0812">Transmembrane</keyword>
<protein>
    <recommendedName>
        <fullName evidence="5">Zinc-ribbon domain-containing protein</fullName>
    </recommendedName>
</protein>